<feature type="region of interest" description="Disordered" evidence="1">
    <location>
        <begin position="30"/>
        <end position="144"/>
    </location>
</feature>
<keyword evidence="2" id="KW-0732">Signal</keyword>
<keyword evidence="4" id="KW-1185">Reference proteome</keyword>
<feature type="chain" id="PRO_5009116576" description="DUF1134 domain-containing protein" evidence="2">
    <location>
        <begin position="26"/>
        <end position="316"/>
    </location>
</feature>
<name>A0A1E2RZX2_9HYPH</name>
<dbReference type="Pfam" id="PF06577">
    <property type="entry name" value="EipA"/>
    <property type="match status" value="1"/>
</dbReference>
<gene>
    <name evidence="3" type="ORF">A7A08_01745</name>
</gene>
<proteinExistence type="predicted"/>
<feature type="signal peptide" evidence="2">
    <location>
        <begin position="1"/>
        <end position="25"/>
    </location>
</feature>
<evidence type="ECO:0000313" key="4">
    <source>
        <dbReference type="Proteomes" id="UP000095087"/>
    </source>
</evidence>
<dbReference type="PATRIC" id="fig|1177755.3.peg.1749"/>
<protein>
    <recommendedName>
        <fullName evidence="5">DUF1134 domain-containing protein</fullName>
    </recommendedName>
</protein>
<feature type="compositionally biased region" description="Gly residues" evidence="1">
    <location>
        <begin position="75"/>
        <end position="92"/>
    </location>
</feature>
<reference evidence="3 4" key="1">
    <citation type="submission" date="2016-07" db="EMBL/GenBank/DDBJ databases">
        <title>Draft genome sequence of Methyloligella halotolerans C2T (VKM B-2706T=CCUG 61687T=DSM 25045T), a halotolerant polyhydroxybutyrate accumulating methylotroph.</title>
        <authorList>
            <person name="Vasilenko O.V."/>
            <person name="Doronina N.V."/>
            <person name="Poroshina M.N."/>
            <person name="Tarlachkov S.V."/>
            <person name="Trotsenko Y.A."/>
        </authorList>
    </citation>
    <scope>NUCLEOTIDE SEQUENCE [LARGE SCALE GENOMIC DNA]</scope>
    <source>
        <strain evidence="3 4">VKM B-2706</strain>
    </source>
</reference>
<organism evidence="3 4">
    <name type="scientific">Methyloligella halotolerans</name>
    <dbReference type="NCBI Taxonomy" id="1177755"/>
    <lineage>
        <taxon>Bacteria</taxon>
        <taxon>Pseudomonadati</taxon>
        <taxon>Pseudomonadota</taxon>
        <taxon>Alphaproteobacteria</taxon>
        <taxon>Hyphomicrobiales</taxon>
        <taxon>Hyphomicrobiaceae</taxon>
        <taxon>Methyloligella</taxon>
    </lineage>
</organism>
<dbReference type="InterPro" id="IPR008325">
    <property type="entry name" value="EipA-like"/>
</dbReference>
<comment type="caution">
    <text evidence="3">The sequence shown here is derived from an EMBL/GenBank/DDBJ whole genome shotgun (WGS) entry which is preliminary data.</text>
</comment>
<evidence type="ECO:0000313" key="3">
    <source>
        <dbReference type="EMBL" id="ODA67710.1"/>
    </source>
</evidence>
<dbReference type="STRING" id="1177755.A7A08_01745"/>
<evidence type="ECO:0008006" key="5">
    <source>
        <dbReference type="Google" id="ProtNLM"/>
    </source>
</evidence>
<feature type="compositionally biased region" description="Polar residues" evidence="1">
    <location>
        <begin position="94"/>
        <end position="103"/>
    </location>
</feature>
<accession>A0A1E2RZX2</accession>
<sequence length="316" mass="33714">MQLKRLAIPALAALMLLPLAAPLRAETAPAPQSPLRLAQAGGPTNIDPSQGATPRAYGEPSPEQEQGYDNDYGTYQGGGSQGGNTYQGGGDSYQGNTYQPGNTYQGGGNSYQSPPAGNYNSDTYGRSYDDGPGRPYEPVPPAGPQENYVPPEAQQNNGFSVDEITEAGHRFFGTVSHDLAKVIEYAFQRRGRPNGYILGEEAGGAFVAGLRYGEGTLYTKDAGTHQVFWQGPSVGYDFGGEGSKTMVLVYDLRDPNQIYQKFAGVDGSAYLIGGVGITFLTKDSIVLAPIRSGVGLRLGANIGYLKYTRQPTWNPF</sequence>
<dbReference type="RefSeq" id="WP_342586637.1">
    <property type="nucleotide sequence ID" value="NZ_MASI01000003.1"/>
</dbReference>
<evidence type="ECO:0000256" key="1">
    <source>
        <dbReference type="SAM" id="MobiDB-lite"/>
    </source>
</evidence>
<feature type="compositionally biased region" description="Polar residues" evidence="1">
    <location>
        <begin position="110"/>
        <end position="124"/>
    </location>
</feature>
<dbReference type="EMBL" id="MASI01000003">
    <property type="protein sequence ID" value="ODA67710.1"/>
    <property type="molecule type" value="Genomic_DNA"/>
</dbReference>
<evidence type="ECO:0000256" key="2">
    <source>
        <dbReference type="SAM" id="SignalP"/>
    </source>
</evidence>
<dbReference type="AlphaFoldDB" id="A0A1E2RZX2"/>
<dbReference type="Proteomes" id="UP000095087">
    <property type="component" value="Unassembled WGS sequence"/>
</dbReference>